<name>A0A4R5DEJ1_9ACTN</name>
<dbReference type="GO" id="GO:0005886">
    <property type="term" value="C:plasma membrane"/>
    <property type="evidence" value="ECO:0007669"/>
    <property type="project" value="UniProtKB-SubCell"/>
</dbReference>
<feature type="transmembrane region" description="Helical" evidence="6">
    <location>
        <begin position="314"/>
        <end position="337"/>
    </location>
</feature>
<feature type="transmembrane region" description="Helical" evidence="6">
    <location>
        <begin position="290"/>
        <end position="308"/>
    </location>
</feature>
<evidence type="ECO:0000256" key="1">
    <source>
        <dbReference type="ARBA" id="ARBA00004651"/>
    </source>
</evidence>
<dbReference type="Pfam" id="PF07690">
    <property type="entry name" value="MFS_1"/>
    <property type="match status" value="1"/>
</dbReference>
<dbReference type="InterPro" id="IPR011701">
    <property type="entry name" value="MFS"/>
</dbReference>
<feature type="transmembrane region" description="Helical" evidence="6">
    <location>
        <begin position="91"/>
        <end position="121"/>
    </location>
</feature>
<dbReference type="GO" id="GO:0022857">
    <property type="term" value="F:transmembrane transporter activity"/>
    <property type="evidence" value="ECO:0007669"/>
    <property type="project" value="InterPro"/>
</dbReference>
<reference evidence="8 9" key="1">
    <citation type="submission" date="2019-03" db="EMBL/GenBank/DDBJ databases">
        <title>Draft genome sequences of novel Actinobacteria.</title>
        <authorList>
            <person name="Sahin N."/>
            <person name="Ay H."/>
            <person name="Saygin H."/>
        </authorList>
    </citation>
    <scope>NUCLEOTIDE SEQUENCE [LARGE SCALE GENOMIC DNA]</scope>
    <source>
        <strain evidence="8 9">5K138</strain>
    </source>
</reference>
<dbReference type="AlphaFoldDB" id="A0A4R5DEJ1"/>
<evidence type="ECO:0000256" key="6">
    <source>
        <dbReference type="SAM" id="Phobius"/>
    </source>
</evidence>
<dbReference type="OrthoDB" id="9815525at2"/>
<evidence type="ECO:0000259" key="7">
    <source>
        <dbReference type="PROSITE" id="PS50850"/>
    </source>
</evidence>
<proteinExistence type="predicted"/>
<dbReference type="PROSITE" id="PS50850">
    <property type="entry name" value="MFS"/>
    <property type="match status" value="1"/>
</dbReference>
<protein>
    <submittedName>
        <fullName evidence="8">MFS transporter</fullName>
    </submittedName>
</protein>
<comment type="subcellular location">
    <subcellularLocation>
        <location evidence="1">Cell membrane</location>
        <topology evidence="1">Multi-pass membrane protein</topology>
    </subcellularLocation>
</comment>
<keyword evidence="5 6" id="KW-0472">Membrane</keyword>
<dbReference type="PANTHER" id="PTHR23513">
    <property type="entry name" value="INTEGRAL MEMBRANE EFFLUX PROTEIN-RELATED"/>
    <property type="match status" value="1"/>
</dbReference>
<evidence type="ECO:0000256" key="4">
    <source>
        <dbReference type="ARBA" id="ARBA00022989"/>
    </source>
</evidence>
<feature type="transmembrane region" description="Helical" evidence="6">
    <location>
        <begin position="383"/>
        <end position="402"/>
    </location>
</feature>
<dbReference type="CDD" id="cd06173">
    <property type="entry name" value="MFS_MefA_like"/>
    <property type="match status" value="1"/>
</dbReference>
<dbReference type="Gene3D" id="1.20.1250.20">
    <property type="entry name" value="MFS general substrate transporter like domains"/>
    <property type="match status" value="1"/>
</dbReference>
<dbReference type="Proteomes" id="UP000294739">
    <property type="component" value="Unassembled WGS sequence"/>
</dbReference>
<dbReference type="SUPFAM" id="SSF103473">
    <property type="entry name" value="MFS general substrate transporter"/>
    <property type="match status" value="1"/>
</dbReference>
<feature type="transmembrane region" description="Helical" evidence="6">
    <location>
        <begin position="162"/>
        <end position="190"/>
    </location>
</feature>
<accession>A0A4R5DEJ1</accession>
<feature type="domain" description="Major facilitator superfamily (MFS) profile" evidence="7">
    <location>
        <begin position="223"/>
        <end position="415"/>
    </location>
</feature>
<keyword evidence="2" id="KW-1003">Cell membrane</keyword>
<evidence type="ECO:0000313" key="9">
    <source>
        <dbReference type="Proteomes" id="UP000294739"/>
    </source>
</evidence>
<organism evidence="8 9">
    <name type="scientific">Jiangella asiatica</name>
    <dbReference type="NCBI Taxonomy" id="2530372"/>
    <lineage>
        <taxon>Bacteria</taxon>
        <taxon>Bacillati</taxon>
        <taxon>Actinomycetota</taxon>
        <taxon>Actinomycetes</taxon>
        <taxon>Jiangellales</taxon>
        <taxon>Jiangellaceae</taxon>
        <taxon>Jiangella</taxon>
    </lineage>
</organism>
<feature type="transmembrane region" description="Helical" evidence="6">
    <location>
        <begin position="255"/>
        <end position="278"/>
    </location>
</feature>
<evidence type="ECO:0000256" key="3">
    <source>
        <dbReference type="ARBA" id="ARBA00022692"/>
    </source>
</evidence>
<dbReference type="PANTHER" id="PTHR23513:SF6">
    <property type="entry name" value="MAJOR FACILITATOR SUPERFAMILY ASSOCIATED DOMAIN-CONTAINING PROTEIN"/>
    <property type="match status" value="1"/>
</dbReference>
<comment type="caution">
    <text evidence="8">The sequence shown here is derived from an EMBL/GenBank/DDBJ whole genome shotgun (WGS) entry which is preliminary data.</text>
</comment>
<keyword evidence="9" id="KW-1185">Reference proteome</keyword>
<keyword evidence="4 6" id="KW-1133">Transmembrane helix</keyword>
<evidence type="ECO:0000256" key="5">
    <source>
        <dbReference type="ARBA" id="ARBA00023136"/>
    </source>
</evidence>
<dbReference type="EMBL" id="SMKZ01000008">
    <property type="protein sequence ID" value="TDE12286.1"/>
    <property type="molecule type" value="Genomic_DNA"/>
</dbReference>
<gene>
    <name evidence="8" type="ORF">E1269_07980</name>
</gene>
<feature type="transmembrane region" description="Helical" evidence="6">
    <location>
        <begin position="358"/>
        <end position="377"/>
    </location>
</feature>
<feature type="transmembrane region" description="Helical" evidence="6">
    <location>
        <begin position="226"/>
        <end position="249"/>
    </location>
</feature>
<sequence length="415" mass="42924">MSGGSLLAHRDFRLLLLGQTTSQFGAQVSGIAVPLLAVLTLDASPFEVGLIAAASTVAFAVIGLPAGAWLDRWPRRPVLVASDVVRAVSLATIPLAAWFGVLTIAQLVVIALLTGVARVFFDVGYQAYVPSIVGRDRVLAGNSAMETMRASGQFVGPGLGGWLVAVAGAANVVFVQAVTFAVSAASIAAIRHQEAGGSRPPAAGTSLRADIGEGLRFVLRHRVLRAIAVASALSNLAFALASAVTFVFLARTLQLSPTVIGLVVAGGSATVMAGAVLTPWLARRIGSARIVWLSLAVTGPLTLLIPLARPGWTAVTFTVIGMAAGELGQIVYAVSSLSLRQRLCPDRLLARVSATMRFLVMAAFPLGALLGGVLGETAGLRPALWVCGVLLVLAPAPLVLALRRWPHDHQPVATS</sequence>
<dbReference type="InterPro" id="IPR036259">
    <property type="entry name" value="MFS_trans_sf"/>
</dbReference>
<evidence type="ECO:0000313" key="8">
    <source>
        <dbReference type="EMBL" id="TDE12286.1"/>
    </source>
</evidence>
<evidence type="ECO:0000256" key="2">
    <source>
        <dbReference type="ARBA" id="ARBA00022475"/>
    </source>
</evidence>
<dbReference type="InParanoid" id="A0A4R5DEJ1"/>
<keyword evidence="3 6" id="KW-0812">Transmembrane</keyword>
<dbReference type="InterPro" id="IPR020846">
    <property type="entry name" value="MFS_dom"/>
</dbReference>
<feature type="transmembrane region" description="Helical" evidence="6">
    <location>
        <begin position="48"/>
        <end position="70"/>
    </location>
</feature>